<evidence type="ECO:0000256" key="3">
    <source>
        <dbReference type="ARBA" id="ARBA00022630"/>
    </source>
</evidence>
<protein>
    <recommendedName>
        <fullName evidence="8">Putative NAD(P)H nitroreductase</fullName>
        <ecNumber evidence="8">1.-.-.-</ecNumber>
    </recommendedName>
</protein>
<reference evidence="10" key="1">
    <citation type="submission" date="2023-06" db="EMBL/GenBank/DDBJ databases">
        <title>Genomic of Agaribacillus aureum.</title>
        <authorList>
            <person name="Wang G."/>
        </authorList>
    </citation>
    <scope>NUCLEOTIDE SEQUENCE</scope>
    <source>
        <strain evidence="10">BMA12</strain>
    </source>
</reference>
<evidence type="ECO:0000256" key="4">
    <source>
        <dbReference type="ARBA" id="ARBA00022643"/>
    </source>
</evidence>
<evidence type="ECO:0000256" key="1">
    <source>
        <dbReference type="ARBA" id="ARBA00001917"/>
    </source>
</evidence>
<dbReference type="PANTHER" id="PTHR43821">
    <property type="entry name" value="NAD(P)H NITROREDUCTASE YDJA-RELATED"/>
    <property type="match status" value="1"/>
</dbReference>
<dbReference type="EMBL" id="JAUJEB010000008">
    <property type="protein sequence ID" value="MDN5216213.1"/>
    <property type="molecule type" value="Genomic_DNA"/>
</dbReference>
<dbReference type="RefSeq" id="WP_346761550.1">
    <property type="nucleotide sequence ID" value="NZ_JAUJEB010000008.1"/>
</dbReference>
<evidence type="ECO:0000256" key="5">
    <source>
        <dbReference type="ARBA" id="ARBA00022857"/>
    </source>
</evidence>
<keyword evidence="6 8" id="KW-0560">Oxidoreductase</keyword>
<dbReference type="Pfam" id="PF00881">
    <property type="entry name" value="Nitroreductase"/>
    <property type="match status" value="1"/>
</dbReference>
<gene>
    <name evidence="10" type="ORF">QQ020_29365</name>
</gene>
<keyword evidence="11" id="KW-1185">Reference proteome</keyword>
<evidence type="ECO:0000256" key="8">
    <source>
        <dbReference type="PIRNR" id="PIRNR000232"/>
    </source>
</evidence>
<accession>A0ABT8LIW2</accession>
<dbReference type="InterPro" id="IPR026021">
    <property type="entry name" value="YdjA-like"/>
</dbReference>
<dbReference type="SUPFAM" id="SSF55469">
    <property type="entry name" value="FMN-dependent nitroreductase-like"/>
    <property type="match status" value="1"/>
</dbReference>
<comment type="similarity">
    <text evidence="2 8">Belongs to the nitroreductase family.</text>
</comment>
<keyword evidence="4 8" id="KW-0288">FMN</keyword>
<dbReference type="Proteomes" id="UP001172083">
    <property type="component" value="Unassembled WGS sequence"/>
</dbReference>
<dbReference type="PIRSF" id="PIRSF000232">
    <property type="entry name" value="YdjA"/>
    <property type="match status" value="1"/>
</dbReference>
<comment type="cofactor">
    <cofactor evidence="1 8">
        <name>FMN</name>
        <dbReference type="ChEBI" id="CHEBI:58210"/>
    </cofactor>
</comment>
<sequence length="195" mass="22371">MRFDISMVNELIQERRSIFPVNYSGEPVPRFIVEKMLENANWAPTHRFTEPWRFKIFTGQGISLLADFQANVYKEVSTRNGEFQENKYDKLLKKPLLCSHIISIGMHRNKEERVPEVEEIAAVAMAVQNMYLTATAYGIGCYWGTGGITYMAEAKSFFDLGPSDKLMGFLYLGTPGKAWPKGRRSSIEEKVKWVE</sequence>
<evidence type="ECO:0000313" key="11">
    <source>
        <dbReference type="Proteomes" id="UP001172083"/>
    </source>
</evidence>
<keyword evidence="3 8" id="KW-0285">Flavoprotein</keyword>
<dbReference type="CDD" id="cd02135">
    <property type="entry name" value="YdjA-like"/>
    <property type="match status" value="1"/>
</dbReference>
<dbReference type="InterPro" id="IPR029479">
    <property type="entry name" value="Nitroreductase"/>
</dbReference>
<dbReference type="EC" id="1.-.-.-" evidence="8"/>
<organism evidence="10 11">
    <name type="scientific">Agaribacillus aureus</name>
    <dbReference type="NCBI Taxonomy" id="3051825"/>
    <lineage>
        <taxon>Bacteria</taxon>
        <taxon>Pseudomonadati</taxon>
        <taxon>Bacteroidota</taxon>
        <taxon>Cytophagia</taxon>
        <taxon>Cytophagales</taxon>
        <taxon>Splendidivirgaceae</taxon>
        <taxon>Agaribacillus</taxon>
    </lineage>
</organism>
<keyword evidence="5 8" id="KW-0521">NADP</keyword>
<evidence type="ECO:0000256" key="7">
    <source>
        <dbReference type="ARBA" id="ARBA00023027"/>
    </source>
</evidence>
<feature type="domain" description="Nitroreductase" evidence="9">
    <location>
        <begin position="12"/>
        <end position="173"/>
    </location>
</feature>
<keyword evidence="7 8" id="KW-0520">NAD</keyword>
<dbReference type="PANTHER" id="PTHR43821:SF1">
    <property type="entry name" value="NAD(P)H NITROREDUCTASE YDJA-RELATED"/>
    <property type="match status" value="1"/>
</dbReference>
<dbReference type="InterPro" id="IPR000415">
    <property type="entry name" value="Nitroreductase-like"/>
</dbReference>
<comment type="caution">
    <text evidence="10">The sequence shown here is derived from an EMBL/GenBank/DDBJ whole genome shotgun (WGS) entry which is preliminary data.</text>
</comment>
<evidence type="ECO:0000256" key="2">
    <source>
        <dbReference type="ARBA" id="ARBA00007118"/>
    </source>
</evidence>
<name>A0ABT8LIW2_9BACT</name>
<evidence type="ECO:0000259" key="9">
    <source>
        <dbReference type="Pfam" id="PF00881"/>
    </source>
</evidence>
<dbReference type="Gene3D" id="3.40.109.10">
    <property type="entry name" value="NADH Oxidase"/>
    <property type="match status" value="1"/>
</dbReference>
<proteinExistence type="inferred from homology"/>
<evidence type="ECO:0000256" key="6">
    <source>
        <dbReference type="ARBA" id="ARBA00023002"/>
    </source>
</evidence>
<dbReference type="InterPro" id="IPR052530">
    <property type="entry name" value="NAD(P)H_nitroreductase"/>
</dbReference>
<evidence type="ECO:0000313" key="10">
    <source>
        <dbReference type="EMBL" id="MDN5216213.1"/>
    </source>
</evidence>